<gene>
    <name evidence="1" type="ORF">MEDL_45567</name>
</gene>
<evidence type="ECO:0000313" key="1">
    <source>
        <dbReference type="EMBL" id="CAG2232882.1"/>
    </source>
</evidence>
<name>A0A8S3THE8_MYTED</name>
<organism evidence="1 2">
    <name type="scientific">Mytilus edulis</name>
    <name type="common">Blue mussel</name>
    <dbReference type="NCBI Taxonomy" id="6550"/>
    <lineage>
        <taxon>Eukaryota</taxon>
        <taxon>Metazoa</taxon>
        <taxon>Spiralia</taxon>
        <taxon>Lophotrochozoa</taxon>
        <taxon>Mollusca</taxon>
        <taxon>Bivalvia</taxon>
        <taxon>Autobranchia</taxon>
        <taxon>Pteriomorphia</taxon>
        <taxon>Mytilida</taxon>
        <taxon>Mytiloidea</taxon>
        <taxon>Mytilidae</taxon>
        <taxon>Mytilinae</taxon>
        <taxon>Mytilus</taxon>
    </lineage>
</organism>
<dbReference type="AlphaFoldDB" id="A0A8S3THE8"/>
<comment type="caution">
    <text evidence="1">The sequence shown here is derived from an EMBL/GenBank/DDBJ whole genome shotgun (WGS) entry which is preliminary data.</text>
</comment>
<evidence type="ECO:0000313" key="2">
    <source>
        <dbReference type="Proteomes" id="UP000683360"/>
    </source>
</evidence>
<sequence>MAEAKCVAGNSNIMTVLPPILKDRYIAEFIKATSVKSLLNGGVRETLFRSFDEIRMDVSFPSSFQSVLDDAKLAGYIIFALKRKCSRYKNDKYKNAIALLKYLIQTINSCSKLYVVRHSDWLEKINRGGLIYPADDFLLLIKEMEIIMRKNINMKKLSFNSLSKSVMTEHISASYMVHYYWDSLCAESGDFVKLFVLELIINLFLTIRSFALLKHMKAKYEQGQGSNRGEKSLRKEKSVNV</sequence>
<dbReference type="Proteomes" id="UP000683360">
    <property type="component" value="Unassembled WGS sequence"/>
</dbReference>
<accession>A0A8S3THE8</accession>
<proteinExistence type="predicted"/>
<keyword evidence="2" id="KW-1185">Reference proteome</keyword>
<dbReference type="EMBL" id="CAJPWZ010002193">
    <property type="protein sequence ID" value="CAG2232882.1"/>
    <property type="molecule type" value="Genomic_DNA"/>
</dbReference>
<protein>
    <submittedName>
        <fullName evidence="1">Uncharacterized protein</fullName>
    </submittedName>
</protein>
<reference evidence="1" key="1">
    <citation type="submission" date="2021-03" db="EMBL/GenBank/DDBJ databases">
        <authorList>
            <person name="Bekaert M."/>
        </authorList>
    </citation>
    <scope>NUCLEOTIDE SEQUENCE</scope>
</reference>